<dbReference type="SUPFAM" id="SSF46894">
    <property type="entry name" value="C-terminal effector domain of the bipartite response regulators"/>
    <property type="match status" value="1"/>
</dbReference>
<accession>A0A6M1SK02</accession>
<dbReference type="InterPro" id="IPR011006">
    <property type="entry name" value="CheY-like_superfamily"/>
</dbReference>
<keyword evidence="3" id="KW-0238">DNA-binding</keyword>
<keyword evidence="9" id="KW-1185">Reference proteome</keyword>
<dbReference type="InterPro" id="IPR016032">
    <property type="entry name" value="Sig_transdc_resp-reg_C-effctor"/>
</dbReference>
<dbReference type="Pfam" id="PF00072">
    <property type="entry name" value="Response_reg"/>
    <property type="match status" value="1"/>
</dbReference>
<dbReference type="SMART" id="SM00421">
    <property type="entry name" value="HTH_LUXR"/>
    <property type="match status" value="1"/>
</dbReference>
<feature type="modified residue" description="4-aspartylphosphate" evidence="5">
    <location>
        <position position="58"/>
    </location>
</feature>
<keyword evidence="1 5" id="KW-0597">Phosphoprotein</keyword>
<dbReference type="PANTHER" id="PTHR43214:SF41">
    <property type="entry name" value="NITRATE_NITRITE RESPONSE REGULATOR PROTEIN NARP"/>
    <property type="match status" value="1"/>
</dbReference>
<protein>
    <submittedName>
        <fullName evidence="8">Response regulator transcription factor</fullName>
    </submittedName>
</protein>
<evidence type="ECO:0000256" key="5">
    <source>
        <dbReference type="PROSITE-ProRule" id="PRU00169"/>
    </source>
</evidence>
<dbReference type="SMART" id="SM00448">
    <property type="entry name" value="REC"/>
    <property type="match status" value="1"/>
</dbReference>
<dbReference type="GO" id="GO:0000160">
    <property type="term" value="P:phosphorelay signal transduction system"/>
    <property type="evidence" value="ECO:0007669"/>
    <property type="project" value="InterPro"/>
</dbReference>
<dbReference type="PROSITE" id="PS50043">
    <property type="entry name" value="HTH_LUXR_2"/>
    <property type="match status" value="1"/>
</dbReference>
<proteinExistence type="predicted"/>
<comment type="caution">
    <text evidence="8">The sequence shown here is derived from an EMBL/GenBank/DDBJ whole genome shotgun (WGS) entry which is preliminary data.</text>
</comment>
<evidence type="ECO:0000259" key="7">
    <source>
        <dbReference type="PROSITE" id="PS50110"/>
    </source>
</evidence>
<evidence type="ECO:0000256" key="4">
    <source>
        <dbReference type="ARBA" id="ARBA00023163"/>
    </source>
</evidence>
<evidence type="ECO:0000256" key="3">
    <source>
        <dbReference type="ARBA" id="ARBA00023125"/>
    </source>
</evidence>
<evidence type="ECO:0000313" key="8">
    <source>
        <dbReference type="EMBL" id="NGP75349.1"/>
    </source>
</evidence>
<dbReference type="EMBL" id="JAALLT010000001">
    <property type="protein sequence ID" value="NGP75349.1"/>
    <property type="molecule type" value="Genomic_DNA"/>
</dbReference>
<dbReference type="PANTHER" id="PTHR43214">
    <property type="entry name" value="TWO-COMPONENT RESPONSE REGULATOR"/>
    <property type="match status" value="1"/>
</dbReference>
<dbReference type="AlphaFoldDB" id="A0A6M1SK02"/>
<reference evidence="8 9" key="1">
    <citation type="submission" date="2020-02" db="EMBL/GenBank/DDBJ databases">
        <title>Balneolaceae bacterium YR4-1, complete genome.</title>
        <authorList>
            <person name="Li Y."/>
            <person name="Wu S."/>
        </authorList>
    </citation>
    <scope>NUCLEOTIDE SEQUENCE [LARGE SCALE GENOMIC DNA]</scope>
    <source>
        <strain evidence="8 9">YR4-1</strain>
    </source>
</reference>
<feature type="domain" description="HTH luxR-type" evidence="6">
    <location>
        <begin position="146"/>
        <end position="212"/>
    </location>
</feature>
<evidence type="ECO:0000259" key="6">
    <source>
        <dbReference type="PROSITE" id="PS50043"/>
    </source>
</evidence>
<dbReference type="GO" id="GO:0003677">
    <property type="term" value="F:DNA binding"/>
    <property type="evidence" value="ECO:0007669"/>
    <property type="project" value="UniProtKB-KW"/>
</dbReference>
<dbReference type="Proteomes" id="UP000473278">
    <property type="component" value="Unassembled WGS sequence"/>
</dbReference>
<dbReference type="PRINTS" id="PR00038">
    <property type="entry name" value="HTHLUXR"/>
</dbReference>
<evidence type="ECO:0000256" key="1">
    <source>
        <dbReference type="ARBA" id="ARBA00022553"/>
    </source>
</evidence>
<dbReference type="InterPro" id="IPR001789">
    <property type="entry name" value="Sig_transdc_resp-reg_receiver"/>
</dbReference>
<dbReference type="SUPFAM" id="SSF52172">
    <property type="entry name" value="CheY-like"/>
    <property type="match status" value="1"/>
</dbReference>
<keyword evidence="4" id="KW-0804">Transcription</keyword>
<keyword evidence="2" id="KW-0805">Transcription regulation</keyword>
<feature type="domain" description="Response regulatory" evidence="7">
    <location>
        <begin position="5"/>
        <end position="123"/>
    </location>
</feature>
<dbReference type="RefSeq" id="WP_165138575.1">
    <property type="nucleotide sequence ID" value="NZ_JAALLT010000001.1"/>
</dbReference>
<dbReference type="Gene3D" id="3.40.50.2300">
    <property type="match status" value="1"/>
</dbReference>
<name>A0A6M1SK02_9BACT</name>
<dbReference type="InterPro" id="IPR058245">
    <property type="entry name" value="NreC/VraR/RcsB-like_REC"/>
</dbReference>
<dbReference type="CDD" id="cd17535">
    <property type="entry name" value="REC_NarL-like"/>
    <property type="match status" value="1"/>
</dbReference>
<dbReference type="GO" id="GO:0006355">
    <property type="term" value="P:regulation of DNA-templated transcription"/>
    <property type="evidence" value="ECO:0007669"/>
    <property type="project" value="InterPro"/>
</dbReference>
<sequence>MEKIKIAIVDDHEIVRDGIIAMLEDYEHIYVTGQAKCGEEVLSLCEEKSGEIDLIIMDLNMGEMGGIEATKRVKEQYPGIKILALTMMKDEEKIREMTQAGASGYILKNSGMEELVKAIEQVMKGEIYYSDEAVYSIITGKKEPNKDEPLETDLTARELEVLEYICKEYTNAEIADKLYLSVRTVDAHRRNLLQKTGARNTAGLVRFAMKHNLLGN</sequence>
<gene>
    <name evidence="8" type="ORF">G3570_01800</name>
</gene>
<dbReference type="Pfam" id="PF00196">
    <property type="entry name" value="GerE"/>
    <property type="match status" value="1"/>
</dbReference>
<dbReference type="InterPro" id="IPR000792">
    <property type="entry name" value="Tscrpt_reg_LuxR_C"/>
</dbReference>
<dbReference type="PROSITE" id="PS50110">
    <property type="entry name" value="RESPONSE_REGULATORY"/>
    <property type="match status" value="1"/>
</dbReference>
<dbReference type="CDD" id="cd06170">
    <property type="entry name" value="LuxR_C_like"/>
    <property type="match status" value="1"/>
</dbReference>
<evidence type="ECO:0000313" key="9">
    <source>
        <dbReference type="Proteomes" id="UP000473278"/>
    </source>
</evidence>
<dbReference type="InterPro" id="IPR039420">
    <property type="entry name" value="WalR-like"/>
</dbReference>
<organism evidence="8 9">
    <name type="scientific">Halalkalibaculum roseum</name>
    <dbReference type="NCBI Taxonomy" id="2709311"/>
    <lineage>
        <taxon>Bacteria</taxon>
        <taxon>Pseudomonadati</taxon>
        <taxon>Balneolota</taxon>
        <taxon>Balneolia</taxon>
        <taxon>Balneolales</taxon>
        <taxon>Balneolaceae</taxon>
        <taxon>Halalkalibaculum</taxon>
    </lineage>
</organism>
<evidence type="ECO:0000256" key="2">
    <source>
        <dbReference type="ARBA" id="ARBA00023015"/>
    </source>
</evidence>